<organism evidence="2 3">
    <name type="scientific">Senna tora</name>
    <dbReference type="NCBI Taxonomy" id="362788"/>
    <lineage>
        <taxon>Eukaryota</taxon>
        <taxon>Viridiplantae</taxon>
        <taxon>Streptophyta</taxon>
        <taxon>Embryophyta</taxon>
        <taxon>Tracheophyta</taxon>
        <taxon>Spermatophyta</taxon>
        <taxon>Magnoliopsida</taxon>
        <taxon>eudicotyledons</taxon>
        <taxon>Gunneridae</taxon>
        <taxon>Pentapetalae</taxon>
        <taxon>rosids</taxon>
        <taxon>fabids</taxon>
        <taxon>Fabales</taxon>
        <taxon>Fabaceae</taxon>
        <taxon>Caesalpinioideae</taxon>
        <taxon>Cassia clade</taxon>
        <taxon>Senna</taxon>
    </lineage>
</organism>
<reference evidence="2" key="1">
    <citation type="submission" date="2020-09" db="EMBL/GenBank/DDBJ databases">
        <title>Genome-Enabled Discovery of Anthraquinone Biosynthesis in Senna tora.</title>
        <authorList>
            <person name="Kang S.-H."/>
            <person name="Pandey R.P."/>
            <person name="Lee C.-M."/>
            <person name="Sim J.-S."/>
            <person name="Jeong J.-T."/>
            <person name="Choi B.-S."/>
            <person name="Jung M."/>
            <person name="Ginzburg D."/>
            <person name="Zhao K."/>
            <person name="Won S.Y."/>
            <person name="Oh T.-J."/>
            <person name="Yu Y."/>
            <person name="Kim N.-H."/>
            <person name="Lee O.R."/>
            <person name="Lee T.-H."/>
            <person name="Bashyal P."/>
            <person name="Kim T.-S."/>
            <person name="Lee W.-H."/>
            <person name="Kawkins C."/>
            <person name="Kim C.-K."/>
            <person name="Kim J.S."/>
            <person name="Ahn B.O."/>
            <person name="Rhee S.Y."/>
            <person name="Sohng J.K."/>
        </authorList>
    </citation>
    <scope>NUCLEOTIDE SEQUENCE</scope>
    <source>
        <tissue evidence="2">Leaf</tissue>
    </source>
</reference>
<keyword evidence="3" id="KW-1185">Reference proteome</keyword>
<proteinExistence type="predicted"/>
<comment type="caution">
    <text evidence="2">The sequence shown here is derived from an EMBL/GenBank/DDBJ whole genome shotgun (WGS) entry which is preliminary data.</text>
</comment>
<accession>A0A834SWX2</accession>
<feature type="chain" id="PRO_5032318403" evidence="1">
    <location>
        <begin position="25"/>
        <end position="42"/>
    </location>
</feature>
<feature type="signal peptide" evidence="1">
    <location>
        <begin position="1"/>
        <end position="24"/>
    </location>
</feature>
<keyword evidence="1" id="KW-0732">Signal</keyword>
<dbReference type="AlphaFoldDB" id="A0A834SWX2"/>
<dbReference type="EMBL" id="JAAIUW010000011">
    <property type="protein sequence ID" value="KAF7810481.1"/>
    <property type="molecule type" value="Genomic_DNA"/>
</dbReference>
<protein>
    <submittedName>
        <fullName evidence="2">Uncharacterized protein</fullName>
    </submittedName>
</protein>
<gene>
    <name evidence="2" type="ORF">G2W53_037224</name>
</gene>
<evidence type="ECO:0000256" key="1">
    <source>
        <dbReference type="SAM" id="SignalP"/>
    </source>
</evidence>
<sequence>MDHLLKELLLHFQWLMMILPDASSFLTNPTAVTADLSWTGIK</sequence>
<evidence type="ECO:0000313" key="3">
    <source>
        <dbReference type="Proteomes" id="UP000634136"/>
    </source>
</evidence>
<name>A0A834SWX2_9FABA</name>
<dbReference type="Proteomes" id="UP000634136">
    <property type="component" value="Unassembled WGS sequence"/>
</dbReference>
<evidence type="ECO:0000313" key="2">
    <source>
        <dbReference type="EMBL" id="KAF7810481.1"/>
    </source>
</evidence>